<dbReference type="Pfam" id="PF01783">
    <property type="entry name" value="Ribosomal_L32p"/>
    <property type="match status" value="1"/>
</dbReference>
<comment type="caution">
    <text evidence="7">The sequence shown here is derived from an EMBL/GenBank/DDBJ whole genome shotgun (WGS) entry which is preliminary data.</text>
</comment>
<comment type="similarity">
    <text evidence="1 5">Belongs to the bacterial ribosomal protein bL32 family.</text>
</comment>
<dbReference type="PANTHER" id="PTHR35534:SF1">
    <property type="entry name" value="LARGE RIBOSOMAL SUBUNIT PROTEIN BL32"/>
    <property type="match status" value="1"/>
</dbReference>
<dbReference type="AlphaFoldDB" id="A0A955KVV0"/>
<dbReference type="Proteomes" id="UP000748332">
    <property type="component" value="Unassembled WGS sequence"/>
</dbReference>
<gene>
    <name evidence="5 7" type="primary">rpmF</name>
    <name evidence="7" type="ORF">KC622_03240</name>
</gene>
<dbReference type="SUPFAM" id="SSF57829">
    <property type="entry name" value="Zn-binding ribosomal proteins"/>
    <property type="match status" value="1"/>
</dbReference>
<protein>
    <recommendedName>
        <fullName evidence="4 5">Large ribosomal subunit protein bL32</fullName>
    </recommendedName>
</protein>
<evidence type="ECO:0000256" key="1">
    <source>
        <dbReference type="ARBA" id="ARBA00008560"/>
    </source>
</evidence>
<reference evidence="7" key="2">
    <citation type="journal article" date="2021" name="Microbiome">
        <title>Successional dynamics and alternative stable states in a saline activated sludge microbial community over 9 years.</title>
        <authorList>
            <person name="Wang Y."/>
            <person name="Ye J."/>
            <person name="Ju F."/>
            <person name="Liu L."/>
            <person name="Boyd J.A."/>
            <person name="Deng Y."/>
            <person name="Parks D.H."/>
            <person name="Jiang X."/>
            <person name="Yin X."/>
            <person name="Woodcroft B.J."/>
            <person name="Tyson G.W."/>
            <person name="Hugenholtz P."/>
            <person name="Polz M.F."/>
            <person name="Zhang T."/>
        </authorList>
    </citation>
    <scope>NUCLEOTIDE SEQUENCE</scope>
    <source>
        <strain evidence="7">HKST-UBA16</strain>
    </source>
</reference>
<evidence type="ECO:0000256" key="5">
    <source>
        <dbReference type="HAMAP-Rule" id="MF_00340"/>
    </source>
</evidence>
<dbReference type="EMBL" id="JAGQLM010000145">
    <property type="protein sequence ID" value="MCA9375319.1"/>
    <property type="molecule type" value="Genomic_DNA"/>
</dbReference>
<feature type="compositionally biased region" description="Basic residues" evidence="6">
    <location>
        <begin position="1"/>
        <end position="17"/>
    </location>
</feature>
<feature type="region of interest" description="Disordered" evidence="6">
    <location>
        <begin position="1"/>
        <end position="32"/>
    </location>
</feature>
<evidence type="ECO:0000256" key="3">
    <source>
        <dbReference type="ARBA" id="ARBA00023274"/>
    </source>
</evidence>
<organism evidence="7 8">
    <name type="scientific">Candidatus Dojkabacteria bacterium</name>
    <dbReference type="NCBI Taxonomy" id="2099670"/>
    <lineage>
        <taxon>Bacteria</taxon>
        <taxon>Candidatus Dojkabacteria</taxon>
    </lineage>
</organism>
<evidence type="ECO:0000313" key="8">
    <source>
        <dbReference type="Proteomes" id="UP000748332"/>
    </source>
</evidence>
<accession>A0A955KVV0</accession>
<reference evidence="7" key="1">
    <citation type="submission" date="2020-04" db="EMBL/GenBank/DDBJ databases">
        <authorList>
            <person name="Zhang T."/>
        </authorList>
    </citation>
    <scope>NUCLEOTIDE SEQUENCE</scope>
    <source>
        <strain evidence="7">HKST-UBA16</strain>
    </source>
</reference>
<proteinExistence type="inferred from homology"/>
<sequence length="75" mass="8259">MGAQPKRKISKGRRNRRRAQDALDTPPMSKCPKCGKVKRPHFECAFCGHYGEVKNSAKAAAGKSDSDSQKKINAK</sequence>
<evidence type="ECO:0000313" key="7">
    <source>
        <dbReference type="EMBL" id="MCA9375319.1"/>
    </source>
</evidence>
<keyword evidence="2 5" id="KW-0689">Ribosomal protein</keyword>
<keyword evidence="3 5" id="KW-0687">Ribonucleoprotein</keyword>
<dbReference type="InterPro" id="IPR002677">
    <property type="entry name" value="Ribosomal_bL32"/>
</dbReference>
<evidence type="ECO:0000256" key="6">
    <source>
        <dbReference type="SAM" id="MobiDB-lite"/>
    </source>
</evidence>
<dbReference type="GO" id="GO:0015934">
    <property type="term" value="C:large ribosomal subunit"/>
    <property type="evidence" value="ECO:0007669"/>
    <property type="project" value="InterPro"/>
</dbReference>
<dbReference type="GO" id="GO:0006412">
    <property type="term" value="P:translation"/>
    <property type="evidence" value="ECO:0007669"/>
    <property type="project" value="UniProtKB-UniRule"/>
</dbReference>
<dbReference type="HAMAP" id="MF_00340">
    <property type="entry name" value="Ribosomal_bL32"/>
    <property type="match status" value="1"/>
</dbReference>
<dbReference type="Gene3D" id="1.20.5.640">
    <property type="entry name" value="Single helix bin"/>
    <property type="match status" value="1"/>
</dbReference>
<dbReference type="NCBIfam" id="TIGR01031">
    <property type="entry name" value="rpmF_bact"/>
    <property type="match status" value="1"/>
</dbReference>
<dbReference type="InterPro" id="IPR044957">
    <property type="entry name" value="Ribosomal_bL32_bact"/>
</dbReference>
<name>A0A955KVV0_9BACT</name>
<dbReference type="PANTHER" id="PTHR35534">
    <property type="entry name" value="50S RIBOSOMAL PROTEIN L32"/>
    <property type="match status" value="1"/>
</dbReference>
<evidence type="ECO:0000256" key="2">
    <source>
        <dbReference type="ARBA" id="ARBA00022980"/>
    </source>
</evidence>
<dbReference type="GO" id="GO:0003735">
    <property type="term" value="F:structural constituent of ribosome"/>
    <property type="evidence" value="ECO:0007669"/>
    <property type="project" value="InterPro"/>
</dbReference>
<dbReference type="InterPro" id="IPR011332">
    <property type="entry name" value="Ribosomal_zn-bd"/>
</dbReference>
<evidence type="ECO:0000256" key="4">
    <source>
        <dbReference type="ARBA" id="ARBA00035178"/>
    </source>
</evidence>